<keyword evidence="5" id="KW-1185">Reference proteome</keyword>
<evidence type="ECO:0000313" key="4">
    <source>
        <dbReference type="EMBL" id="KDE40994.1"/>
    </source>
</evidence>
<keyword evidence="1 2" id="KW-0597">Phosphoprotein</keyword>
<proteinExistence type="predicted"/>
<dbReference type="Pfam" id="PF00072">
    <property type="entry name" value="Response_reg"/>
    <property type="match status" value="2"/>
</dbReference>
<organism evidence="4 5">
    <name type="scientific">Nitrincola lacisaponensis</name>
    <dbReference type="NCBI Taxonomy" id="267850"/>
    <lineage>
        <taxon>Bacteria</taxon>
        <taxon>Pseudomonadati</taxon>
        <taxon>Pseudomonadota</taxon>
        <taxon>Gammaproteobacteria</taxon>
        <taxon>Oceanospirillales</taxon>
        <taxon>Oceanospirillaceae</taxon>
        <taxon>Nitrincola</taxon>
    </lineage>
</organism>
<dbReference type="OrthoDB" id="9800897at2"/>
<comment type="caution">
    <text evidence="2">Lacks conserved residue(s) required for the propagation of feature annotation.</text>
</comment>
<dbReference type="Proteomes" id="UP000027318">
    <property type="component" value="Unassembled WGS sequence"/>
</dbReference>
<reference evidence="4 5" key="1">
    <citation type="journal article" date="2005" name="Int. J. Syst. Evol. Microbiol.">
        <title>Nitrincola lacisaponensis gen. nov., sp. nov., a novel alkaliphilic bacterium isolated from an alkaline, saline lake.</title>
        <authorList>
            <person name="Dimitriu P.A."/>
            <person name="Shukla S.K."/>
            <person name="Conradt J."/>
            <person name="Marquez M.C."/>
            <person name="Ventosa A."/>
            <person name="Maglia A."/>
            <person name="Peyton B.M."/>
            <person name="Pinkart H.C."/>
            <person name="Mormile M.R."/>
        </authorList>
    </citation>
    <scope>NUCLEOTIDE SEQUENCE [LARGE SCALE GENOMIC DNA]</scope>
    <source>
        <strain evidence="4 5">4CA</strain>
    </source>
</reference>
<dbReference type="GO" id="GO:0000160">
    <property type="term" value="P:phosphorelay signal transduction system"/>
    <property type="evidence" value="ECO:0007669"/>
    <property type="project" value="InterPro"/>
</dbReference>
<dbReference type="PANTHER" id="PTHR44591">
    <property type="entry name" value="STRESS RESPONSE REGULATOR PROTEIN 1"/>
    <property type="match status" value="1"/>
</dbReference>
<dbReference type="InterPro" id="IPR001789">
    <property type="entry name" value="Sig_transdc_resp-reg_receiver"/>
</dbReference>
<accession>A0A063Y5R3</accession>
<protein>
    <submittedName>
        <fullName evidence="4">Chemotaxis regulator-transmits chemoreceptor signals to flagelllar motor components CheY</fullName>
    </submittedName>
</protein>
<feature type="modified residue" description="4-aspartylphosphate" evidence="2">
    <location>
        <position position="195"/>
    </location>
</feature>
<gene>
    <name evidence="4" type="ORF">ADINL_0643</name>
</gene>
<dbReference type="Gene3D" id="3.40.50.2300">
    <property type="match status" value="2"/>
</dbReference>
<dbReference type="PROSITE" id="PS50110">
    <property type="entry name" value="RESPONSE_REGULATORY"/>
    <property type="match status" value="2"/>
</dbReference>
<feature type="domain" description="Response regulatory" evidence="3">
    <location>
        <begin position="145"/>
        <end position="262"/>
    </location>
</feature>
<dbReference type="InterPro" id="IPR050595">
    <property type="entry name" value="Bact_response_regulator"/>
</dbReference>
<evidence type="ECO:0000313" key="5">
    <source>
        <dbReference type="Proteomes" id="UP000027318"/>
    </source>
</evidence>
<dbReference type="SMART" id="SM00448">
    <property type="entry name" value="REC"/>
    <property type="match status" value="2"/>
</dbReference>
<evidence type="ECO:0000256" key="2">
    <source>
        <dbReference type="PROSITE-ProRule" id="PRU00169"/>
    </source>
</evidence>
<feature type="domain" description="Response regulatory" evidence="3">
    <location>
        <begin position="7"/>
        <end position="124"/>
    </location>
</feature>
<dbReference type="PANTHER" id="PTHR44591:SF3">
    <property type="entry name" value="RESPONSE REGULATORY DOMAIN-CONTAINING PROTEIN"/>
    <property type="match status" value="1"/>
</dbReference>
<evidence type="ECO:0000259" key="3">
    <source>
        <dbReference type="PROSITE" id="PS50110"/>
    </source>
</evidence>
<name>A0A063Y5R3_9GAMM</name>
<sequence>MELQELLILVIEPSRMQRNIITGHLRSLGIQEIEEFNEAGEALERMQTITPDIVMSAMHLPDMTGSELVGEMRKSPGLDEVVFFLISSETMYRYLEPIRQSGAATILPKPFDPEELHKALISAVEYVEDSHHQDDEPDATFEDLWVLIVDDSKMSRRYLARILTSLGVMNFREAKDGAEALQILKNQRFDLVITDFNMPNIDGLELVQHIRQYSDQPTVPVLVVTSEQDDQPLAAFEKQGVTAICRKPLSYHSLKQLLHHLISDQH</sequence>
<dbReference type="EMBL" id="JMSZ01000015">
    <property type="protein sequence ID" value="KDE40994.1"/>
    <property type="molecule type" value="Genomic_DNA"/>
</dbReference>
<dbReference type="RefSeq" id="WP_036543881.1">
    <property type="nucleotide sequence ID" value="NZ_JBKBNO010000008.1"/>
</dbReference>
<comment type="caution">
    <text evidence="4">The sequence shown here is derived from an EMBL/GenBank/DDBJ whole genome shotgun (WGS) entry which is preliminary data.</text>
</comment>
<dbReference type="AlphaFoldDB" id="A0A063Y5R3"/>
<keyword evidence="4" id="KW-0675">Receptor</keyword>
<dbReference type="STRING" id="267850.ADINL_0643"/>
<evidence type="ECO:0000256" key="1">
    <source>
        <dbReference type="ARBA" id="ARBA00022553"/>
    </source>
</evidence>
<dbReference type="InterPro" id="IPR011006">
    <property type="entry name" value="CheY-like_superfamily"/>
</dbReference>
<dbReference type="SUPFAM" id="SSF52172">
    <property type="entry name" value="CheY-like"/>
    <property type="match status" value="2"/>
</dbReference>